<keyword evidence="5 6" id="KW-0472">Membrane</keyword>
<dbReference type="Gene3D" id="3.40.190.10">
    <property type="entry name" value="Periplasmic binding protein-like II"/>
    <property type="match status" value="2"/>
</dbReference>
<dbReference type="GO" id="GO:0016020">
    <property type="term" value="C:membrane"/>
    <property type="evidence" value="ECO:0007669"/>
    <property type="project" value="UniProtKB-SubCell"/>
</dbReference>
<dbReference type="AlphaFoldDB" id="A0A285CVN9"/>
<dbReference type="Gene3D" id="1.10.3720.10">
    <property type="entry name" value="MetI-like"/>
    <property type="match status" value="1"/>
</dbReference>
<evidence type="ECO:0000259" key="8">
    <source>
        <dbReference type="SMART" id="SM00062"/>
    </source>
</evidence>
<proteinExistence type="predicted"/>
<dbReference type="SMART" id="SM00062">
    <property type="entry name" value="PBPb"/>
    <property type="match status" value="1"/>
</dbReference>
<comment type="subcellular location">
    <subcellularLocation>
        <location evidence="1">Membrane</location>
        <topology evidence="1">Multi-pass membrane protein</topology>
    </subcellularLocation>
</comment>
<keyword evidence="10" id="KW-1185">Reference proteome</keyword>
<evidence type="ECO:0000256" key="4">
    <source>
        <dbReference type="ARBA" id="ARBA00022989"/>
    </source>
</evidence>
<dbReference type="PANTHER" id="PTHR35936">
    <property type="entry name" value="MEMBRANE-BOUND LYTIC MUREIN TRANSGLYCOSYLASE F"/>
    <property type="match status" value="1"/>
</dbReference>
<keyword evidence="2 6" id="KW-0812">Transmembrane</keyword>
<dbReference type="EMBL" id="OAOQ01000008">
    <property type="protein sequence ID" value="SNX71096.1"/>
    <property type="molecule type" value="Genomic_DNA"/>
</dbReference>
<evidence type="ECO:0000256" key="6">
    <source>
        <dbReference type="SAM" id="Phobius"/>
    </source>
</evidence>
<dbReference type="Proteomes" id="UP000219467">
    <property type="component" value="Unassembled WGS sequence"/>
</dbReference>
<evidence type="ECO:0000313" key="9">
    <source>
        <dbReference type="EMBL" id="SNX71096.1"/>
    </source>
</evidence>
<dbReference type="InterPro" id="IPR001638">
    <property type="entry name" value="Solute-binding_3/MltF_N"/>
</dbReference>
<feature type="transmembrane region" description="Helical" evidence="6">
    <location>
        <begin position="410"/>
        <end position="433"/>
    </location>
</feature>
<dbReference type="InterPro" id="IPR035906">
    <property type="entry name" value="MetI-like_sf"/>
</dbReference>
<dbReference type="SUPFAM" id="SSF161098">
    <property type="entry name" value="MetI-like"/>
    <property type="match status" value="1"/>
</dbReference>
<feature type="chain" id="PRO_5012786571" evidence="7">
    <location>
        <begin position="22"/>
        <end position="529"/>
    </location>
</feature>
<name>A0A285CVN9_9RHOB</name>
<protein>
    <submittedName>
        <fullName evidence="9">Polar amino acid transport system substrate-binding protein</fullName>
    </submittedName>
</protein>
<evidence type="ECO:0000256" key="7">
    <source>
        <dbReference type="SAM" id="SignalP"/>
    </source>
</evidence>
<accession>A0A285CVN9</accession>
<feature type="transmembrane region" description="Helical" evidence="6">
    <location>
        <begin position="502"/>
        <end position="521"/>
    </location>
</feature>
<organism evidence="9 10">
    <name type="scientific">Cereibacter ovatus</name>
    <dbReference type="NCBI Taxonomy" id="439529"/>
    <lineage>
        <taxon>Bacteria</taxon>
        <taxon>Pseudomonadati</taxon>
        <taxon>Pseudomonadota</taxon>
        <taxon>Alphaproteobacteria</taxon>
        <taxon>Rhodobacterales</taxon>
        <taxon>Paracoccaceae</taxon>
        <taxon>Cereibacter</taxon>
    </lineage>
</organism>
<evidence type="ECO:0000313" key="10">
    <source>
        <dbReference type="Proteomes" id="UP000219467"/>
    </source>
</evidence>
<feature type="transmembrane region" description="Helical" evidence="6">
    <location>
        <begin position="370"/>
        <end position="390"/>
    </location>
</feature>
<keyword evidence="3 7" id="KW-0732">Signal</keyword>
<evidence type="ECO:0000256" key="1">
    <source>
        <dbReference type="ARBA" id="ARBA00004141"/>
    </source>
</evidence>
<feature type="transmembrane region" description="Helical" evidence="6">
    <location>
        <begin position="334"/>
        <end position="358"/>
    </location>
</feature>
<feature type="transmembrane region" description="Helical" evidence="6">
    <location>
        <begin position="471"/>
        <end position="490"/>
    </location>
</feature>
<reference evidence="10" key="1">
    <citation type="submission" date="2017-08" db="EMBL/GenBank/DDBJ databases">
        <authorList>
            <person name="Varghese N."/>
            <person name="Submissions S."/>
        </authorList>
    </citation>
    <scope>NUCLEOTIDE SEQUENCE [LARGE SCALE GENOMIC DNA]</scope>
    <source>
        <strain evidence="10">JA234</strain>
    </source>
</reference>
<dbReference type="SUPFAM" id="SSF53850">
    <property type="entry name" value="Periplasmic binding protein-like II"/>
    <property type="match status" value="1"/>
</dbReference>
<sequence>MRRLLALWLLLLLLWPLAAGAEPPDTGRIAHILDRGRLIVGVKADYPPWGIRDATGAIVGIEPDLAAELARRLGVGLELRPVSAANRLQLLDQGAIDLVIATMGDTEERRRMADVIQPPYGQSGVGLFVRPGFPFTDWGQLRGRAICLTAGAYYNRPLAELYLVEALTFPTNATALQALLDGRCVGWAFDTTLARSTLAADARGLTETPLPQILTVPWVMAVARGEGAAPLGRFVADTVAEWHRTGFLIDRRAAHGLPETAFLAQMRRLWSAEGLCLRLPDGQWPAECLAGRGLRTGGAPVALPLWAGRIAAATGLDLGVLFDPFARAALARGVWLTVGLSATAIAGSILAGVALGMADHAAARLWLLRLPVRGVVTVARMVPPILQLYIVFFGLGSLMASRWGITPGAFVVAGAILSAYAGASNAVMISAALKMEQAQRPDARLTTLLPAALLRSFDGLVAVSVNIVKAAGMASAIALTEIIATVNALVAQGASPVVLMNLLLLFYFLFVMAVVAIFRAARRLLGVGR</sequence>
<gene>
    <name evidence="9" type="ORF">SAMN05878503_10849</name>
</gene>
<feature type="domain" description="Solute-binding protein family 3/N-terminal" evidence="8">
    <location>
        <begin position="37"/>
        <end position="259"/>
    </location>
</feature>
<dbReference type="PANTHER" id="PTHR35936:SF17">
    <property type="entry name" value="ARGININE-BINDING EXTRACELLULAR PROTEIN ARTP"/>
    <property type="match status" value="1"/>
</dbReference>
<evidence type="ECO:0000256" key="2">
    <source>
        <dbReference type="ARBA" id="ARBA00022692"/>
    </source>
</evidence>
<dbReference type="Pfam" id="PF00497">
    <property type="entry name" value="SBP_bac_3"/>
    <property type="match status" value="1"/>
</dbReference>
<dbReference type="RefSeq" id="WP_176504546.1">
    <property type="nucleotide sequence ID" value="NZ_OAOQ01000008.1"/>
</dbReference>
<evidence type="ECO:0000256" key="5">
    <source>
        <dbReference type="ARBA" id="ARBA00023136"/>
    </source>
</evidence>
<keyword evidence="4 6" id="KW-1133">Transmembrane helix</keyword>
<evidence type="ECO:0000256" key="3">
    <source>
        <dbReference type="ARBA" id="ARBA00022729"/>
    </source>
</evidence>
<feature type="signal peptide" evidence="7">
    <location>
        <begin position="1"/>
        <end position="21"/>
    </location>
</feature>